<dbReference type="InterPro" id="IPR008906">
    <property type="entry name" value="HATC_C_dom"/>
</dbReference>
<dbReference type="RefSeq" id="XP_009533909.1">
    <property type="nucleotide sequence ID" value="XM_009535614.1"/>
</dbReference>
<dbReference type="Pfam" id="PF05699">
    <property type="entry name" value="Dimer_Tnp_hAT"/>
    <property type="match status" value="1"/>
</dbReference>
<evidence type="ECO:0000259" key="1">
    <source>
        <dbReference type="Pfam" id="PF05699"/>
    </source>
</evidence>
<dbReference type="GO" id="GO:0046983">
    <property type="term" value="F:protein dimerization activity"/>
    <property type="evidence" value="ECO:0007669"/>
    <property type="project" value="InterPro"/>
</dbReference>
<dbReference type="PANTHER" id="PTHR47611:SF3">
    <property type="entry name" value="HAT C-TERMINAL DIMERISATION DOMAIN-CONTAINING PROTEIN"/>
    <property type="match status" value="1"/>
</dbReference>
<name>G4ZZG4_PHYSP</name>
<sequence>NPSKWWGFHKKKYPNLSKLARKWLGIVATSAPSERAFSTSGSILTVKRGSLAPDFVRDIVFIAEN</sequence>
<feature type="domain" description="HAT C-terminal dimerisation" evidence="1">
    <location>
        <begin position="1"/>
        <end position="64"/>
    </location>
</feature>
<dbReference type="EMBL" id="JH159158">
    <property type="protein sequence ID" value="EGZ11164.1"/>
    <property type="molecule type" value="Genomic_DNA"/>
</dbReference>
<dbReference type="SMR" id="G4ZZG4"/>
<reference evidence="2 3" key="1">
    <citation type="journal article" date="2006" name="Science">
        <title>Phytophthora genome sequences uncover evolutionary origins and mechanisms of pathogenesis.</title>
        <authorList>
            <person name="Tyler B.M."/>
            <person name="Tripathy S."/>
            <person name="Zhang X."/>
            <person name="Dehal P."/>
            <person name="Jiang R.H."/>
            <person name="Aerts A."/>
            <person name="Arredondo F.D."/>
            <person name="Baxter L."/>
            <person name="Bensasson D."/>
            <person name="Beynon J.L."/>
            <person name="Chapman J."/>
            <person name="Damasceno C.M."/>
            <person name="Dorrance A.E."/>
            <person name="Dou D."/>
            <person name="Dickerman A.W."/>
            <person name="Dubchak I.L."/>
            <person name="Garbelotto M."/>
            <person name="Gijzen M."/>
            <person name="Gordon S.G."/>
            <person name="Govers F."/>
            <person name="Grunwald N.J."/>
            <person name="Huang W."/>
            <person name="Ivors K.L."/>
            <person name="Jones R.W."/>
            <person name="Kamoun S."/>
            <person name="Krampis K."/>
            <person name="Lamour K.H."/>
            <person name="Lee M.K."/>
            <person name="McDonald W.H."/>
            <person name="Medina M."/>
            <person name="Meijer H.J."/>
            <person name="Nordberg E.K."/>
            <person name="Maclean D.J."/>
            <person name="Ospina-Giraldo M.D."/>
            <person name="Morris P.F."/>
            <person name="Phuntumart V."/>
            <person name="Putnam N.H."/>
            <person name="Rash S."/>
            <person name="Rose J.K."/>
            <person name="Sakihama Y."/>
            <person name="Salamov A.A."/>
            <person name="Savidor A."/>
            <person name="Scheuring C.F."/>
            <person name="Smith B.M."/>
            <person name="Sobral B.W."/>
            <person name="Terry A."/>
            <person name="Torto-Alalibo T.A."/>
            <person name="Win J."/>
            <person name="Xu Z."/>
            <person name="Zhang H."/>
            <person name="Grigoriev I.V."/>
            <person name="Rokhsar D.S."/>
            <person name="Boore J.L."/>
        </authorList>
    </citation>
    <scope>NUCLEOTIDE SEQUENCE [LARGE SCALE GENOMIC DNA]</scope>
    <source>
        <strain evidence="2 3">P6497</strain>
    </source>
</reference>
<organism evidence="2 3">
    <name type="scientific">Phytophthora sojae (strain P6497)</name>
    <name type="common">Soybean stem and root rot agent</name>
    <name type="synonym">Phytophthora megasperma f. sp. glycines</name>
    <dbReference type="NCBI Taxonomy" id="1094619"/>
    <lineage>
        <taxon>Eukaryota</taxon>
        <taxon>Sar</taxon>
        <taxon>Stramenopiles</taxon>
        <taxon>Oomycota</taxon>
        <taxon>Peronosporomycetes</taxon>
        <taxon>Peronosporales</taxon>
        <taxon>Peronosporaceae</taxon>
        <taxon>Phytophthora</taxon>
    </lineage>
</organism>
<feature type="non-terminal residue" evidence="2">
    <location>
        <position position="65"/>
    </location>
</feature>
<dbReference type="KEGG" id="psoj:PHYSODRAFT_419461"/>
<keyword evidence="3" id="KW-1185">Reference proteome</keyword>
<evidence type="ECO:0000313" key="2">
    <source>
        <dbReference type="EMBL" id="EGZ11164.1"/>
    </source>
</evidence>
<gene>
    <name evidence="2" type="ORF">PHYSODRAFT_419461</name>
</gene>
<accession>G4ZZG4</accession>
<dbReference type="InterPro" id="IPR012337">
    <property type="entry name" value="RNaseH-like_sf"/>
</dbReference>
<dbReference type="InParanoid" id="G4ZZG4"/>
<dbReference type="SUPFAM" id="SSF53098">
    <property type="entry name" value="Ribonuclease H-like"/>
    <property type="match status" value="1"/>
</dbReference>
<feature type="non-terminal residue" evidence="2">
    <location>
        <position position="1"/>
    </location>
</feature>
<evidence type="ECO:0000313" key="3">
    <source>
        <dbReference type="Proteomes" id="UP000002640"/>
    </source>
</evidence>
<dbReference type="PANTHER" id="PTHR47611">
    <property type="entry name" value="HAT DIMERISATION DOMAIN, C-TERMINAL"/>
    <property type="match status" value="1"/>
</dbReference>
<proteinExistence type="predicted"/>
<dbReference type="AlphaFoldDB" id="G4ZZG4"/>
<dbReference type="GeneID" id="20652073"/>
<protein>
    <recommendedName>
        <fullName evidence="1">HAT C-terminal dimerisation domain-containing protein</fullName>
    </recommendedName>
</protein>
<dbReference type="Proteomes" id="UP000002640">
    <property type="component" value="Unassembled WGS sequence"/>
</dbReference>
<dbReference type="STRING" id="1094619.G4ZZG4"/>